<dbReference type="GeneID" id="84807942"/>
<dbReference type="Gene3D" id="3.40.50.1110">
    <property type="entry name" value="SGNH hydrolase"/>
    <property type="match status" value="1"/>
</dbReference>
<organism evidence="2 3">
    <name type="scientific">Capnocytophaga gingivalis</name>
    <dbReference type="NCBI Taxonomy" id="1017"/>
    <lineage>
        <taxon>Bacteria</taxon>
        <taxon>Pseudomonadati</taxon>
        <taxon>Bacteroidota</taxon>
        <taxon>Flavobacteriia</taxon>
        <taxon>Flavobacteriales</taxon>
        <taxon>Flavobacteriaceae</taxon>
        <taxon>Capnocytophaga</taxon>
    </lineage>
</organism>
<dbReference type="GO" id="GO:0004622">
    <property type="term" value="F:phosphatidylcholine lysophospholipase activity"/>
    <property type="evidence" value="ECO:0007669"/>
    <property type="project" value="TreeGrafter"/>
</dbReference>
<feature type="domain" description="SGNH hydrolase-type esterase" evidence="1">
    <location>
        <begin position="80"/>
        <end position="235"/>
    </location>
</feature>
<evidence type="ECO:0000313" key="2">
    <source>
        <dbReference type="EMBL" id="ATA86598.1"/>
    </source>
</evidence>
<dbReference type="KEGG" id="cgh:CGC50_05110"/>
<dbReference type="PANTHER" id="PTHR30383:SF5">
    <property type="entry name" value="SGNH HYDROLASE-TYPE ESTERASE DOMAIN-CONTAINING PROTEIN"/>
    <property type="match status" value="1"/>
</dbReference>
<protein>
    <submittedName>
        <fullName evidence="2">Sialate O-acetylesterase</fullName>
    </submittedName>
</protein>
<dbReference type="Pfam" id="PF13472">
    <property type="entry name" value="Lipase_GDSL_2"/>
    <property type="match status" value="1"/>
</dbReference>
<dbReference type="Proteomes" id="UP000217250">
    <property type="component" value="Chromosome"/>
</dbReference>
<name>A0A250FRB5_9FLAO</name>
<dbReference type="PROSITE" id="PS51257">
    <property type="entry name" value="PROKAR_LIPOPROTEIN"/>
    <property type="match status" value="1"/>
</dbReference>
<reference evidence="3" key="1">
    <citation type="submission" date="2017-06" db="EMBL/GenBank/DDBJ databases">
        <title>Capnocytophaga spp. assemblies.</title>
        <authorList>
            <person name="Gulvik C.A."/>
        </authorList>
    </citation>
    <scope>NUCLEOTIDE SEQUENCE [LARGE SCALE GENOMIC DNA]</scope>
    <source>
        <strain evidence="3">H1496</strain>
    </source>
</reference>
<dbReference type="InterPro" id="IPR036514">
    <property type="entry name" value="SGNH_hydro_sf"/>
</dbReference>
<dbReference type="EMBL" id="CP022386">
    <property type="protein sequence ID" value="ATA86598.1"/>
    <property type="molecule type" value="Genomic_DNA"/>
</dbReference>
<dbReference type="AlphaFoldDB" id="A0A250FRB5"/>
<dbReference type="InterPro" id="IPR051532">
    <property type="entry name" value="Ester_Hydrolysis_Enzymes"/>
</dbReference>
<proteinExistence type="predicted"/>
<evidence type="ECO:0000259" key="1">
    <source>
        <dbReference type="Pfam" id="PF13472"/>
    </source>
</evidence>
<gene>
    <name evidence="2" type="ORF">CGC50_05110</name>
</gene>
<accession>A0A250FRB5</accession>
<dbReference type="SUPFAM" id="SSF52266">
    <property type="entry name" value="SGNH hydrolase"/>
    <property type="match status" value="1"/>
</dbReference>
<sequence length="252" mass="27954">MNKLHFYFFSKTLLFAGLLLFSCSKKDNGQEAPKTPTETKAVPPKPYPAPAPIINSFGTYYGQRQSLFELLPISSDDIVFLGNSITDGAEWGELFADIHVKNRGISGDITDGVLARLGNILRGKPKKIFLMIGTNDLALNIPVQTVEGKIKNIIQKIKTDSPSTKLYIQSVLPTNHSFGLFSGHMKHTSIAALNEKIKVLCQENGLTYIDLYKELVTSGSQLLDPAYTNDGLHLVGATYFKWRDFVLPFVKE</sequence>
<dbReference type="OrthoDB" id="9790057at2"/>
<dbReference type="PANTHER" id="PTHR30383">
    <property type="entry name" value="THIOESTERASE 1/PROTEASE 1/LYSOPHOSPHOLIPASE L1"/>
    <property type="match status" value="1"/>
</dbReference>
<evidence type="ECO:0000313" key="3">
    <source>
        <dbReference type="Proteomes" id="UP000217250"/>
    </source>
</evidence>
<dbReference type="InterPro" id="IPR013830">
    <property type="entry name" value="SGNH_hydro"/>
</dbReference>
<dbReference type="RefSeq" id="WP_095909954.1">
    <property type="nucleotide sequence ID" value="NZ_CAUVLU010000002.1"/>
</dbReference>